<evidence type="ECO:0000256" key="5">
    <source>
        <dbReference type="ARBA" id="ARBA00013143"/>
    </source>
</evidence>
<evidence type="ECO:0000256" key="9">
    <source>
        <dbReference type="ARBA" id="ARBA00023027"/>
    </source>
</evidence>
<dbReference type="SUPFAM" id="SSF56784">
    <property type="entry name" value="HAD-like"/>
    <property type="match status" value="1"/>
</dbReference>
<protein>
    <recommendedName>
        <fullName evidence="6">D-3-phosphoglycerate dehydrogenase</fullName>
        <ecNumber evidence="4">1.1.1.399</ecNumber>
        <ecNumber evidence="5">1.1.1.95</ecNumber>
    </recommendedName>
    <alternativeName>
        <fullName evidence="11">2-oxoglutarate reductase</fullName>
    </alternativeName>
</protein>
<dbReference type="AlphaFoldDB" id="A0A5C6RLA3"/>
<evidence type="ECO:0000259" key="14">
    <source>
        <dbReference type="PROSITE" id="PS51671"/>
    </source>
</evidence>
<gene>
    <name evidence="15" type="primary">serA</name>
    <name evidence="15" type="ORF">FRY97_14045</name>
</gene>
<dbReference type="FunFam" id="3.40.50.720:FF:000041">
    <property type="entry name" value="D-3-phosphoglycerate dehydrogenase"/>
    <property type="match status" value="1"/>
</dbReference>
<comment type="catalytic activity">
    <reaction evidence="12">
        <text>(R)-2-hydroxyglutarate + NAD(+) = 2-oxoglutarate + NADH + H(+)</text>
        <dbReference type="Rhea" id="RHEA:49612"/>
        <dbReference type="ChEBI" id="CHEBI:15378"/>
        <dbReference type="ChEBI" id="CHEBI:15801"/>
        <dbReference type="ChEBI" id="CHEBI:16810"/>
        <dbReference type="ChEBI" id="CHEBI:57540"/>
        <dbReference type="ChEBI" id="CHEBI:57945"/>
        <dbReference type="EC" id="1.1.1.399"/>
    </reaction>
</comment>
<dbReference type="SUPFAM" id="SSF52283">
    <property type="entry name" value="Formate/glycerate dehydrogenase catalytic domain-like"/>
    <property type="match status" value="1"/>
</dbReference>
<evidence type="ECO:0000256" key="6">
    <source>
        <dbReference type="ARBA" id="ARBA00021582"/>
    </source>
</evidence>
<dbReference type="InterPro" id="IPR029753">
    <property type="entry name" value="D-isomer_DH_CS"/>
</dbReference>
<dbReference type="PROSITE" id="PS00065">
    <property type="entry name" value="D_2_HYDROXYACID_DH_1"/>
    <property type="match status" value="1"/>
</dbReference>
<name>A0A5C6RLA3_9BACT</name>
<dbReference type="InterPro" id="IPR036412">
    <property type="entry name" value="HAD-like_sf"/>
</dbReference>
<dbReference type="InterPro" id="IPR006140">
    <property type="entry name" value="D-isomer_DH_NAD-bd"/>
</dbReference>
<accession>A0A5C6RLA3</accession>
<evidence type="ECO:0000256" key="8">
    <source>
        <dbReference type="ARBA" id="ARBA00023002"/>
    </source>
</evidence>
<dbReference type="PROSITE" id="PS51671">
    <property type="entry name" value="ACT"/>
    <property type="match status" value="1"/>
</dbReference>
<dbReference type="Gene3D" id="3.40.50.1000">
    <property type="entry name" value="HAD superfamily/HAD-like"/>
    <property type="match status" value="1"/>
</dbReference>
<dbReference type="GO" id="GO:0051287">
    <property type="term" value="F:NAD binding"/>
    <property type="evidence" value="ECO:0007669"/>
    <property type="project" value="InterPro"/>
</dbReference>
<dbReference type="InterPro" id="IPR036291">
    <property type="entry name" value="NAD(P)-bd_dom_sf"/>
</dbReference>
<dbReference type="PROSITE" id="PS00671">
    <property type="entry name" value="D_2_HYDROXYACID_DH_3"/>
    <property type="match status" value="1"/>
</dbReference>
<evidence type="ECO:0000256" key="2">
    <source>
        <dbReference type="ARBA" id="ARBA00005216"/>
    </source>
</evidence>
<dbReference type="Pfam" id="PF12710">
    <property type="entry name" value="HAD"/>
    <property type="match status" value="1"/>
</dbReference>
<sequence length="630" mass="70214">MSNTLNLIIDFDSTFTRVEALDVLAEIVLEGDSSREQVLRRIQEITDLGMDGTLDFRASLEQRLELLRAHRDDIQKLGEVLKGQISRSFLRNQEYFASLSAATYIVSNGFTDFIRPVVAHYGLDPERVIANEFLYDEEGYVCGFNRDNPLSRSGGKSEVIKQLDLKGDVYVIGDGANDLEIRKAGYANKFYLFTENVEREKVKAEADHIAPNLDEILYELKMSRSLSYPKNRIKVLLLEGVHPQAVDIFEKEGYQVEYLTTALTEEELCEKIVDVNILGIRSKTKVTEKVIQSAKRLINIGAFCIGTNQIDLEACSRHGVAVFNAPYSNTRSVVELAIAEIIMLVRNLPDKARAMHNGKWEKSATGAHEVRGKKLGIMGYGNIGSQLSVLAEAVGLDVYYYDLEDKLALGNATKCETLEELLGTVDILSMHMDGRPENNGIFGAREFAMMKDGAIFINLARGKVVDVDALREAILSGKLKGCAVDVFPKEPKSNNEPFESALMGLPNTILTPHIGGSTAEAQENIGEFVPRKIIQYINTGSTTGSVNFPNVQLPPVQSAHRLLHIHSNVPNVLAGINQILAKHNINIVSQYLKTNEQIGYVITDVDRAYDDELLEELKLIEPTIWFRVLY</sequence>
<reference evidence="15 16" key="1">
    <citation type="submission" date="2019-08" db="EMBL/GenBank/DDBJ databases">
        <title>Genome of Phaeodactylibacter luteus.</title>
        <authorList>
            <person name="Bowman J.P."/>
        </authorList>
    </citation>
    <scope>NUCLEOTIDE SEQUENCE [LARGE SCALE GENOMIC DNA]</scope>
    <source>
        <strain evidence="15 16">KCTC 42180</strain>
    </source>
</reference>
<evidence type="ECO:0000256" key="12">
    <source>
        <dbReference type="ARBA" id="ARBA00048126"/>
    </source>
</evidence>
<dbReference type="Pfam" id="PF22629">
    <property type="entry name" value="ACT_AHAS_ss"/>
    <property type="match status" value="1"/>
</dbReference>
<dbReference type="InterPro" id="IPR029752">
    <property type="entry name" value="D-isomer_DH_CS1"/>
</dbReference>
<feature type="domain" description="ACT" evidence="14">
    <location>
        <begin position="561"/>
        <end position="630"/>
    </location>
</feature>
<dbReference type="EC" id="1.1.1.95" evidence="5"/>
<evidence type="ECO:0000256" key="11">
    <source>
        <dbReference type="ARBA" id="ARBA00030455"/>
    </source>
</evidence>
<evidence type="ECO:0000313" key="15">
    <source>
        <dbReference type="EMBL" id="TXB62400.1"/>
    </source>
</evidence>
<dbReference type="SUPFAM" id="SSF51735">
    <property type="entry name" value="NAD(P)-binding Rossmann-fold domains"/>
    <property type="match status" value="1"/>
</dbReference>
<dbReference type="InterPro" id="IPR045865">
    <property type="entry name" value="ACT-like_dom_sf"/>
</dbReference>
<dbReference type="CDD" id="cd12176">
    <property type="entry name" value="PGDH_3"/>
    <property type="match status" value="1"/>
</dbReference>
<dbReference type="InterPro" id="IPR006139">
    <property type="entry name" value="D-isomer_2_OHA_DH_cat_dom"/>
</dbReference>
<comment type="function">
    <text evidence="1">Catalyzes the reversible oxidation of 3-phospho-D-glycerate to 3-phosphonooxypyruvate, the first step of the phosphorylated L-serine biosynthesis pathway. Also catalyzes the reversible oxidation of 2-hydroxyglutarate to 2-oxoglutarate.</text>
</comment>
<keyword evidence="7" id="KW-0028">Amino-acid biosynthesis</keyword>
<dbReference type="OrthoDB" id="1522997at2"/>
<evidence type="ECO:0000256" key="10">
    <source>
        <dbReference type="ARBA" id="ARBA00023299"/>
    </source>
</evidence>
<dbReference type="UniPathway" id="UPA00135">
    <property type="reaction ID" value="UER00196"/>
</dbReference>
<dbReference type="PANTHER" id="PTHR42789:SF1">
    <property type="entry name" value="D-ISOMER SPECIFIC 2-HYDROXYACID DEHYDROGENASE FAMILY PROTEIN (AFU_ORTHOLOGUE AFUA_6G10090)"/>
    <property type="match status" value="1"/>
</dbReference>
<dbReference type="Gene3D" id="3.30.70.260">
    <property type="match status" value="1"/>
</dbReference>
<dbReference type="Gene3D" id="3.40.50.720">
    <property type="entry name" value="NAD(P)-binding Rossmann-like Domain"/>
    <property type="match status" value="2"/>
</dbReference>
<dbReference type="Pfam" id="PF00389">
    <property type="entry name" value="2-Hacid_dh"/>
    <property type="match status" value="1"/>
</dbReference>
<keyword evidence="8 15" id="KW-0560">Oxidoreductase</keyword>
<dbReference type="InterPro" id="IPR023214">
    <property type="entry name" value="HAD_sf"/>
</dbReference>
<dbReference type="InterPro" id="IPR050857">
    <property type="entry name" value="D-2-hydroxyacid_DH"/>
</dbReference>
<dbReference type="CDD" id="cd04901">
    <property type="entry name" value="ACT_3PGDH"/>
    <property type="match status" value="1"/>
</dbReference>
<dbReference type="SUPFAM" id="SSF55021">
    <property type="entry name" value="ACT-like"/>
    <property type="match status" value="1"/>
</dbReference>
<proteinExistence type="inferred from homology"/>
<evidence type="ECO:0000256" key="4">
    <source>
        <dbReference type="ARBA" id="ARBA00013001"/>
    </source>
</evidence>
<evidence type="ECO:0000313" key="16">
    <source>
        <dbReference type="Proteomes" id="UP000321580"/>
    </source>
</evidence>
<comment type="similarity">
    <text evidence="3">Belongs to the D-isomer specific 2-hydroxyacid dehydrogenase family.</text>
</comment>
<dbReference type="NCBIfam" id="TIGR01488">
    <property type="entry name" value="HAD-SF-IB"/>
    <property type="match status" value="1"/>
</dbReference>
<comment type="pathway">
    <text evidence="2">Amino-acid biosynthesis; L-serine biosynthesis; L-serine from 3-phospho-D-glycerate: step 1/3.</text>
</comment>
<evidence type="ECO:0000256" key="3">
    <source>
        <dbReference type="ARBA" id="ARBA00005854"/>
    </source>
</evidence>
<dbReference type="PANTHER" id="PTHR42789">
    <property type="entry name" value="D-ISOMER SPECIFIC 2-HYDROXYACID DEHYDROGENASE FAMILY PROTEIN (AFU_ORTHOLOGUE AFUA_6G10090)"/>
    <property type="match status" value="1"/>
</dbReference>
<dbReference type="GO" id="GO:0047545">
    <property type="term" value="F:(S)-2-hydroxyglutarate dehydrogenase activity"/>
    <property type="evidence" value="ECO:0007669"/>
    <property type="project" value="UniProtKB-ARBA"/>
</dbReference>
<evidence type="ECO:0000256" key="13">
    <source>
        <dbReference type="ARBA" id="ARBA00048731"/>
    </source>
</evidence>
<evidence type="ECO:0000256" key="7">
    <source>
        <dbReference type="ARBA" id="ARBA00022605"/>
    </source>
</evidence>
<dbReference type="EC" id="1.1.1.399" evidence="4"/>
<keyword evidence="16" id="KW-1185">Reference proteome</keyword>
<dbReference type="GO" id="GO:0006564">
    <property type="term" value="P:L-serine biosynthetic process"/>
    <property type="evidence" value="ECO:0007669"/>
    <property type="project" value="UniProtKB-KW"/>
</dbReference>
<dbReference type="InterPro" id="IPR002912">
    <property type="entry name" value="ACT_dom"/>
</dbReference>
<dbReference type="RefSeq" id="WP_147168186.1">
    <property type="nucleotide sequence ID" value="NZ_VOOR01000030.1"/>
</dbReference>
<dbReference type="EMBL" id="VOOR01000030">
    <property type="protein sequence ID" value="TXB62400.1"/>
    <property type="molecule type" value="Genomic_DNA"/>
</dbReference>
<dbReference type="Pfam" id="PF02826">
    <property type="entry name" value="2-Hacid_dh_C"/>
    <property type="match status" value="1"/>
</dbReference>
<comment type="caution">
    <text evidence="15">The sequence shown here is derived from an EMBL/GenBank/DDBJ whole genome shotgun (WGS) entry which is preliminary data.</text>
</comment>
<dbReference type="InterPro" id="IPR054480">
    <property type="entry name" value="AHAS_small-like_ACT"/>
</dbReference>
<evidence type="ECO:0000256" key="1">
    <source>
        <dbReference type="ARBA" id="ARBA00003800"/>
    </source>
</evidence>
<keyword evidence="10" id="KW-0718">Serine biosynthesis</keyword>
<dbReference type="Gene3D" id="1.10.150.210">
    <property type="entry name" value="Phosphoserine phosphatase, domain 2"/>
    <property type="match status" value="1"/>
</dbReference>
<dbReference type="NCBIfam" id="NF008759">
    <property type="entry name" value="PRK11790.1"/>
    <property type="match status" value="1"/>
</dbReference>
<comment type="catalytic activity">
    <reaction evidence="13">
        <text>(2R)-3-phosphoglycerate + NAD(+) = 3-phosphooxypyruvate + NADH + H(+)</text>
        <dbReference type="Rhea" id="RHEA:12641"/>
        <dbReference type="ChEBI" id="CHEBI:15378"/>
        <dbReference type="ChEBI" id="CHEBI:18110"/>
        <dbReference type="ChEBI" id="CHEBI:57540"/>
        <dbReference type="ChEBI" id="CHEBI:57945"/>
        <dbReference type="ChEBI" id="CHEBI:58272"/>
        <dbReference type="EC" id="1.1.1.95"/>
    </reaction>
</comment>
<dbReference type="GO" id="GO:0004617">
    <property type="term" value="F:phosphoglycerate dehydrogenase activity"/>
    <property type="evidence" value="ECO:0007669"/>
    <property type="project" value="UniProtKB-EC"/>
</dbReference>
<dbReference type="Proteomes" id="UP000321580">
    <property type="component" value="Unassembled WGS sequence"/>
</dbReference>
<keyword evidence="9" id="KW-0520">NAD</keyword>
<organism evidence="15 16">
    <name type="scientific">Phaeodactylibacter luteus</name>
    <dbReference type="NCBI Taxonomy" id="1564516"/>
    <lineage>
        <taxon>Bacteria</taxon>
        <taxon>Pseudomonadati</taxon>
        <taxon>Bacteroidota</taxon>
        <taxon>Saprospiria</taxon>
        <taxon>Saprospirales</taxon>
        <taxon>Haliscomenobacteraceae</taxon>
        <taxon>Phaeodactylibacter</taxon>
    </lineage>
</organism>